<reference evidence="2" key="1">
    <citation type="journal article" date="2023" name="IMA Fungus">
        <title>Comparative genomic study of the Penicillium genus elucidates a diverse pangenome and 15 lateral gene transfer events.</title>
        <authorList>
            <person name="Petersen C."/>
            <person name="Sorensen T."/>
            <person name="Nielsen M.R."/>
            <person name="Sondergaard T.E."/>
            <person name="Sorensen J.L."/>
            <person name="Fitzpatrick D.A."/>
            <person name="Frisvad J.C."/>
            <person name="Nielsen K.L."/>
        </authorList>
    </citation>
    <scope>NUCLEOTIDE SEQUENCE</scope>
    <source>
        <strain evidence="2">IBT 17514</strain>
    </source>
</reference>
<evidence type="ECO:0000313" key="3">
    <source>
        <dbReference type="Proteomes" id="UP001215712"/>
    </source>
</evidence>
<feature type="region of interest" description="Disordered" evidence="1">
    <location>
        <begin position="1"/>
        <end position="26"/>
    </location>
</feature>
<dbReference type="AlphaFoldDB" id="A0AAD6MUB4"/>
<dbReference type="Pfam" id="PF26639">
    <property type="entry name" value="Het-6_barrel"/>
    <property type="match status" value="1"/>
</dbReference>
<reference evidence="2" key="2">
    <citation type="submission" date="2023-01" db="EMBL/GenBank/DDBJ databases">
        <authorList>
            <person name="Petersen C."/>
        </authorList>
    </citation>
    <scope>NUCLEOTIDE SEQUENCE</scope>
    <source>
        <strain evidence="2">IBT 17514</strain>
    </source>
</reference>
<proteinExistence type="predicted"/>
<protein>
    <submittedName>
        <fullName evidence="2">Uncharacterized protein</fullName>
    </submittedName>
</protein>
<dbReference type="EMBL" id="JAQJAN010000011">
    <property type="protein sequence ID" value="KAJ5719352.1"/>
    <property type="molecule type" value="Genomic_DNA"/>
</dbReference>
<comment type="caution">
    <text evidence="2">The sequence shown here is derived from an EMBL/GenBank/DDBJ whole genome shotgun (WGS) entry which is preliminary data.</text>
</comment>
<evidence type="ECO:0000313" key="2">
    <source>
        <dbReference type="EMBL" id="KAJ5719352.1"/>
    </source>
</evidence>
<evidence type="ECO:0000256" key="1">
    <source>
        <dbReference type="SAM" id="MobiDB-lite"/>
    </source>
</evidence>
<organism evidence="2 3">
    <name type="scientific">Penicillium malachiteum</name>
    <dbReference type="NCBI Taxonomy" id="1324776"/>
    <lineage>
        <taxon>Eukaryota</taxon>
        <taxon>Fungi</taxon>
        <taxon>Dikarya</taxon>
        <taxon>Ascomycota</taxon>
        <taxon>Pezizomycotina</taxon>
        <taxon>Eurotiomycetes</taxon>
        <taxon>Eurotiomycetidae</taxon>
        <taxon>Eurotiales</taxon>
        <taxon>Aspergillaceae</taxon>
        <taxon>Penicillium</taxon>
    </lineage>
</organism>
<accession>A0AAD6MUB4</accession>
<keyword evidence="3" id="KW-1185">Reference proteome</keyword>
<name>A0AAD6MUB4_9EURO</name>
<dbReference type="Proteomes" id="UP001215712">
    <property type="component" value="Unassembled WGS sequence"/>
</dbReference>
<sequence length="110" mass="12598">MDGKKKGEPEEDKVFDKPLEDTEDAGDKTREASFFVTAAGFLGVGPADLKPDDKIVLFYGSRYPIALRRSLSQRSKWHFVGFVYVHGVMEGELWDCFPDMELTETEFWLE</sequence>
<gene>
    <name evidence="2" type="ORF">N7493_007807</name>
</gene>